<feature type="transmembrane region" description="Helical" evidence="6">
    <location>
        <begin position="215"/>
        <end position="232"/>
    </location>
</feature>
<feature type="transmembrane region" description="Helical" evidence="6">
    <location>
        <begin position="189"/>
        <end position="210"/>
    </location>
</feature>
<reference evidence="9" key="1">
    <citation type="journal article" date="2019" name="Int. J. Syst. Evol. Microbiol.">
        <title>The Global Catalogue of Microorganisms (GCM) 10K type strain sequencing project: providing services to taxonomists for standard genome sequencing and annotation.</title>
        <authorList>
            <consortium name="The Broad Institute Genomics Platform"/>
            <consortium name="The Broad Institute Genome Sequencing Center for Infectious Disease"/>
            <person name="Wu L."/>
            <person name="Ma J."/>
        </authorList>
    </citation>
    <scope>NUCLEOTIDE SEQUENCE [LARGE SCALE GENOMIC DNA]</scope>
    <source>
        <strain evidence="9">CGMCC 4.7237</strain>
    </source>
</reference>
<keyword evidence="3 6" id="KW-1133">Transmembrane helix</keyword>
<keyword evidence="2 6" id="KW-0812">Transmembrane</keyword>
<evidence type="ECO:0000256" key="4">
    <source>
        <dbReference type="ARBA" id="ARBA00023136"/>
    </source>
</evidence>
<evidence type="ECO:0000256" key="6">
    <source>
        <dbReference type="SAM" id="Phobius"/>
    </source>
</evidence>
<comment type="subcellular location">
    <subcellularLocation>
        <location evidence="1">Membrane</location>
        <topology evidence="1">Multi-pass membrane protein</topology>
    </subcellularLocation>
</comment>
<feature type="transmembrane region" description="Helical" evidence="6">
    <location>
        <begin position="37"/>
        <end position="53"/>
    </location>
</feature>
<dbReference type="Pfam" id="PF14378">
    <property type="entry name" value="PAP2_3"/>
    <property type="match status" value="1"/>
</dbReference>
<feature type="region of interest" description="Disordered" evidence="5">
    <location>
        <begin position="1"/>
        <end position="27"/>
    </location>
</feature>
<sequence length="298" mass="32911">MTATRPVETVAESSAQPEAGRKFGPLLPDRMRRRGRPHLLVELVFTVGLYLAYSRTRRYVPSHRTAAMHRAREILHTERLLHIDLELTLNHAVDKVSWLVVSMNYYYASLHFLVTPLVLIWLYTFRPAQYRAGRTALYTATLLALFGFAFFALAPPRFLSDQGFIDTVVEHHTWGSIGSEAVSTVSNQYAAMPSVHIVWAAWSGITVAFLARHTWIRVLGALYPVATFVVILSTGNHFIADAAGGALTLALGFLIQRVLSGKPAYRAPGDRWSKPPVALSGPVLRPEAGPRTEAGPGA</sequence>
<protein>
    <submittedName>
        <fullName evidence="8">Phosphatase PAP2 family protein</fullName>
    </submittedName>
</protein>
<evidence type="ECO:0000256" key="2">
    <source>
        <dbReference type="ARBA" id="ARBA00022692"/>
    </source>
</evidence>
<dbReference type="InterPro" id="IPR026841">
    <property type="entry name" value="Aur1/Ipt1"/>
</dbReference>
<organism evidence="8 9">
    <name type="scientific">Streptomyces polygonati</name>
    <dbReference type="NCBI Taxonomy" id="1617087"/>
    <lineage>
        <taxon>Bacteria</taxon>
        <taxon>Bacillati</taxon>
        <taxon>Actinomycetota</taxon>
        <taxon>Actinomycetes</taxon>
        <taxon>Kitasatosporales</taxon>
        <taxon>Streptomycetaceae</taxon>
        <taxon>Streptomyces</taxon>
    </lineage>
</organism>
<keyword evidence="9" id="KW-1185">Reference proteome</keyword>
<evidence type="ECO:0000256" key="3">
    <source>
        <dbReference type="ARBA" id="ARBA00022989"/>
    </source>
</evidence>
<feature type="region of interest" description="Disordered" evidence="5">
    <location>
        <begin position="270"/>
        <end position="298"/>
    </location>
</feature>
<dbReference type="Proteomes" id="UP001595765">
    <property type="component" value="Unassembled WGS sequence"/>
</dbReference>
<dbReference type="PANTHER" id="PTHR31310">
    <property type="match status" value="1"/>
</dbReference>
<gene>
    <name evidence="8" type="ORF">ACFO3J_07020</name>
</gene>
<accession>A0ABV8HK86</accession>
<keyword evidence="4 6" id="KW-0472">Membrane</keyword>
<evidence type="ECO:0000256" key="5">
    <source>
        <dbReference type="SAM" id="MobiDB-lite"/>
    </source>
</evidence>
<evidence type="ECO:0000259" key="7">
    <source>
        <dbReference type="Pfam" id="PF14378"/>
    </source>
</evidence>
<feature type="transmembrane region" description="Helical" evidence="6">
    <location>
        <begin position="105"/>
        <end position="123"/>
    </location>
</feature>
<dbReference type="PANTHER" id="PTHR31310:SF7">
    <property type="entry name" value="PA-PHOSPHATASE RELATED-FAMILY PROTEIN DDB_G0268928"/>
    <property type="match status" value="1"/>
</dbReference>
<comment type="caution">
    <text evidence="8">The sequence shown here is derived from an EMBL/GenBank/DDBJ whole genome shotgun (WGS) entry which is preliminary data.</text>
</comment>
<evidence type="ECO:0000313" key="8">
    <source>
        <dbReference type="EMBL" id="MFC4031224.1"/>
    </source>
</evidence>
<dbReference type="RefSeq" id="WP_386427202.1">
    <property type="nucleotide sequence ID" value="NZ_JBHSBB010000007.1"/>
</dbReference>
<dbReference type="CDD" id="cd03386">
    <property type="entry name" value="PAP2_Aur1_like"/>
    <property type="match status" value="1"/>
</dbReference>
<feature type="transmembrane region" description="Helical" evidence="6">
    <location>
        <begin position="135"/>
        <end position="154"/>
    </location>
</feature>
<name>A0ABV8HK86_9ACTN</name>
<evidence type="ECO:0000256" key="1">
    <source>
        <dbReference type="ARBA" id="ARBA00004141"/>
    </source>
</evidence>
<proteinExistence type="predicted"/>
<dbReference type="InterPro" id="IPR052185">
    <property type="entry name" value="IPC_Synthase-Related"/>
</dbReference>
<feature type="domain" description="Inositolphosphotransferase Aur1/Ipt1" evidence="7">
    <location>
        <begin position="72"/>
        <end position="254"/>
    </location>
</feature>
<dbReference type="EMBL" id="JBHSBB010000007">
    <property type="protein sequence ID" value="MFC4031224.1"/>
    <property type="molecule type" value="Genomic_DNA"/>
</dbReference>
<evidence type="ECO:0000313" key="9">
    <source>
        <dbReference type="Proteomes" id="UP001595765"/>
    </source>
</evidence>